<accession>A0A5C5XPE2</accession>
<dbReference type="Proteomes" id="UP000316095">
    <property type="component" value="Unassembled WGS sequence"/>
</dbReference>
<evidence type="ECO:0000256" key="1">
    <source>
        <dbReference type="SAM" id="Phobius"/>
    </source>
</evidence>
<sequence length="77" mass="8379">MMFAKGESRAFELDKADLWNLLVTAGLSAVVVFVGNLSELLPSLDTDNGAISLILTGIIGPALVTFKDWLTDYAERY</sequence>
<keyword evidence="3" id="KW-1185">Reference proteome</keyword>
<comment type="caution">
    <text evidence="2">The sequence shown here is derived from an EMBL/GenBank/DDBJ whole genome shotgun (WGS) entry which is preliminary data.</text>
</comment>
<feature type="transmembrane region" description="Helical" evidence="1">
    <location>
        <begin position="21"/>
        <end position="38"/>
    </location>
</feature>
<keyword evidence="1" id="KW-0812">Transmembrane</keyword>
<keyword evidence="1" id="KW-1133">Transmembrane helix</keyword>
<name>A0A5C5XPE2_9PLAN</name>
<dbReference type="EMBL" id="SJPG01000001">
    <property type="protein sequence ID" value="TWT63925.1"/>
    <property type="molecule type" value="Genomic_DNA"/>
</dbReference>
<proteinExistence type="predicted"/>
<feature type="transmembrane region" description="Helical" evidence="1">
    <location>
        <begin position="50"/>
        <end position="70"/>
    </location>
</feature>
<evidence type="ECO:0000313" key="3">
    <source>
        <dbReference type="Proteomes" id="UP000316095"/>
    </source>
</evidence>
<gene>
    <name evidence="2" type="ORF">Pan54_46840</name>
</gene>
<organism evidence="2 3">
    <name type="scientific">Rubinisphaera italica</name>
    <dbReference type="NCBI Taxonomy" id="2527969"/>
    <lineage>
        <taxon>Bacteria</taxon>
        <taxon>Pseudomonadati</taxon>
        <taxon>Planctomycetota</taxon>
        <taxon>Planctomycetia</taxon>
        <taxon>Planctomycetales</taxon>
        <taxon>Planctomycetaceae</taxon>
        <taxon>Rubinisphaera</taxon>
    </lineage>
</organism>
<evidence type="ECO:0000313" key="2">
    <source>
        <dbReference type="EMBL" id="TWT63925.1"/>
    </source>
</evidence>
<dbReference type="RefSeq" id="WP_146505694.1">
    <property type="nucleotide sequence ID" value="NZ_SJPG01000001.1"/>
</dbReference>
<keyword evidence="1" id="KW-0472">Membrane</keyword>
<protein>
    <submittedName>
        <fullName evidence="2">Uncharacterized protein</fullName>
    </submittedName>
</protein>
<dbReference type="AlphaFoldDB" id="A0A5C5XPE2"/>
<reference evidence="2 3" key="1">
    <citation type="submission" date="2019-02" db="EMBL/GenBank/DDBJ databases">
        <title>Deep-cultivation of Planctomycetes and their phenomic and genomic characterization uncovers novel biology.</title>
        <authorList>
            <person name="Wiegand S."/>
            <person name="Jogler M."/>
            <person name="Boedeker C."/>
            <person name="Pinto D."/>
            <person name="Vollmers J."/>
            <person name="Rivas-Marin E."/>
            <person name="Kohn T."/>
            <person name="Peeters S.H."/>
            <person name="Heuer A."/>
            <person name="Rast P."/>
            <person name="Oberbeckmann S."/>
            <person name="Bunk B."/>
            <person name="Jeske O."/>
            <person name="Meyerdierks A."/>
            <person name="Storesund J.E."/>
            <person name="Kallscheuer N."/>
            <person name="Luecker S."/>
            <person name="Lage O.M."/>
            <person name="Pohl T."/>
            <person name="Merkel B.J."/>
            <person name="Hornburger P."/>
            <person name="Mueller R.-W."/>
            <person name="Bruemmer F."/>
            <person name="Labrenz M."/>
            <person name="Spormann A.M."/>
            <person name="Op Den Camp H."/>
            <person name="Overmann J."/>
            <person name="Amann R."/>
            <person name="Jetten M.S.M."/>
            <person name="Mascher T."/>
            <person name="Medema M.H."/>
            <person name="Devos D.P."/>
            <person name="Kaster A.-K."/>
            <person name="Ovreas L."/>
            <person name="Rohde M."/>
            <person name="Galperin M.Y."/>
            <person name="Jogler C."/>
        </authorList>
    </citation>
    <scope>NUCLEOTIDE SEQUENCE [LARGE SCALE GENOMIC DNA]</scope>
    <source>
        <strain evidence="2 3">Pan54</strain>
    </source>
</reference>